<dbReference type="InterPro" id="IPR058651">
    <property type="entry name" value="HTH_VMAP-M9"/>
</dbReference>
<sequence>MYQPVKIISRRKKTDIVGGFVNYVYKYRKITDNDGIMSPNLNITPMDTQEVFSLIDNLVFDHTGKHLDTLQLGILQNVFDGQKYAKIAEKYNCSEGHARDKAYELWRILSEVLGEELNKSTVRSAIERLIVSNSINNLGNKSVKIDQVTFCHNPSNDREIENYHIYKTENNVIKAKLETVPKLIGLGLTIEQIAQALDLDIQLILDSLKPE</sequence>
<name>A0AB33BZ39_MICA7</name>
<accession>A0AB33BZ39</accession>
<organism evidence="2 3">
    <name type="scientific">Microcystis aeruginosa PCC 7806SL</name>
    <dbReference type="NCBI Taxonomy" id="1903187"/>
    <lineage>
        <taxon>Bacteria</taxon>
        <taxon>Bacillati</taxon>
        <taxon>Cyanobacteriota</taxon>
        <taxon>Cyanophyceae</taxon>
        <taxon>Oscillatoriophycideae</taxon>
        <taxon>Chroococcales</taxon>
        <taxon>Microcystaceae</taxon>
        <taxon>Microcystis</taxon>
    </lineage>
</organism>
<evidence type="ECO:0000259" key="1">
    <source>
        <dbReference type="Pfam" id="PF26355"/>
    </source>
</evidence>
<dbReference type="Proteomes" id="UP000192439">
    <property type="component" value="Chromosome"/>
</dbReference>
<evidence type="ECO:0000313" key="3">
    <source>
        <dbReference type="Proteomes" id="UP000192439"/>
    </source>
</evidence>
<dbReference type="AlphaFoldDB" id="A0AB33BZ39"/>
<keyword evidence="3" id="KW-1185">Reference proteome</keyword>
<proteinExistence type="predicted"/>
<protein>
    <recommendedName>
        <fullName evidence="1">vWA-MoxR associated protein N-terminal HTH domain-containing protein</fullName>
    </recommendedName>
</protein>
<evidence type="ECO:0000313" key="2">
    <source>
        <dbReference type="EMBL" id="ARI82585.1"/>
    </source>
</evidence>
<dbReference type="Pfam" id="PF26355">
    <property type="entry name" value="HTH_VMAP-M9"/>
    <property type="match status" value="1"/>
</dbReference>
<feature type="domain" description="vWA-MoxR associated protein N-terminal HTH" evidence="1">
    <location>
        <begin position="46"/>
        <end position="129"/>
    </location>
</feature>
<gene>
    <name evidence="2" type="ORF">BH695_3306</name>
</gene>
<dbReference type="EMBL" id="CP020771">
    <property type="protein sequence ID" value="ARI82585.1"/>
    <property type="molecule type" value="Genomic_DNA"/>
</dbReference>
<reference evidence="2 3" key="1">
    <citation type="journal article" date="2018" name="Harmful Algae">
        <title>The highly heterogeneous methylated genomes and diverse restriction-modification systems of bloom-forming Microcystis.</title>
        <authorList>
            <person name="Zhao L."/>
            <person name="Song Y."/>
            <person name="Li L."/>
            <person name="Gan N."/>
            <person name="Brand J.J."/>
            <person name="Song L."/>
        </authorList>
    </citation>
    <scope>NUCLEOTIDE SEQUENCE [LARGE SCALE GENOMIC DNA]</scope>
    <source>
        <strain evidence="2 3">PCC 7806SL</strain>
    </source>
</reference>